<dbReference type="PANTHER" id="PTHR30529:SF7">
    <property type="entry name" value="CYTOCHROME B561 BACTERIAL_NI-HYDROGENASE DOMAIN-CONTAINING PROTEIN"/>
    <property type="match status" value="1"/>
</dbReference>
<dbReference type="GO" id="GO:0020037">
    <property type="term" value="F:heme binding"/>
    <property type="evidence" value="ECO:0007669"/>
    <property type="project" value="TreeGrafter"/>
</dbReference>
<evidence type="ECO:0000256" key="11">
    <source>
        <dbReference type="ARBA" id="ARBA00023136"/>
    </source>
</evidence>
<protein>
    <submittedName>
        <fullName evidence="15">Cytochrome b561</fullName>
    </submittedName>
</protein>
<dbReference type="GO" id="GO:0046872">
    <property type="term" value="F:metal ion binding"/>
    <property type="evidence" value="ECO:0007669"/>
    <property type="project" value="UniProtKB-KW"/>
</dbReference>
<proteinExistence type="inferred from homology"/>
<dbReference type="InterPro" id="IPR052168">
    <property type="entry name" value="Cytochrome_b561_oxidase"/>
</dbReference>
<evidence type="ECO:0000256" key="8">
    <source>
        <dbReference type="ARBA" id="ARBA00022982"/>
    </source>
</evidence>
<organism evidence="15 16">
    <name type="scientific">Rugamonas rubra</name>
    <dbReference type="NCBI Taxonomy" id="758825"/>
    <lineage>
        <taxon>Bacteria</taxon>
        <taxon>Pseudomonadati</taxon>
        <taxon>Pseudomonadota</taxon>
        <taxon>Betaproteobacteria</taxon>
        <taxon>Burkholderiales</taxon>
        <taxon>Oxalobacteraceae</taxon>
        <taxon>Telluria group</taxon>
        <taxon>Rugamonas</taxon>
    </lineage>
</organism>
<dbReference type="GO" id="GO:0009055">
    <property type="term" value="F:electron transfer activity"/>
    <property type="evidence" value="ECO:0007669"/>
    <property type="project" value="InterPro"/>
</dbReference>
<dbReference type="InterPro" id="IPR011577">
    <property type="entry name" value="Cyt_b561_bac/Ni-Hgenase"/>
</dbReference>
<comment type="subcellular location">
    <subcellularLocation>
        <location evidence="2">Cell membrane</location>
        <topology evidence="2">Multi-pass membrane protein</topology>
    </subcellularLocation>
</comment>
<dbReference type="RefSeq" id="WP_093390393.1">
    <property type="nucleotide sequence ID" value="NZ_FOTW01000028.1"/>
</dbReference>
<evidence type="ECO:0000256" key="4">
    <source>
        <dbReference type="ARBA" id="ARBA00022475"/>
    </source>
</evidence>
<dbReference type="SUPFAM" id="SSF81342">
    <property type="entry name" value="Transmembrane di-heme cytochromes"/>
    <property type="match status" value="1"/>
</dbReference>
<dbReference type="AlphaFoldDB" id="A0A1I4SXR5"/>
<feature type="transmembrane region" description="Helical" evidence="13">
    <location>
        <begin position="160"/>
        <end position="179"/>
    </location>
</feature>
<evidence type="ECO:0000256" key="1">
    <source>
        <dbReference type="ARBA" id="ARBA00001970"/>
    </source>
</evidence>
<keyword evidence="8" id="KW-0249">Electron transport</keyword>
<feature type="domain" description="Cytochrome b561 bacterial/Ni-hydrogenase" evidence="14">
    <location>
        <begin position="9"/>
        <end position="190"/>
    </location>
</feature>
<keyword evidence="9 13" id="KW-1133">Transmembrane helix</keyword>
<comment type="similarity">
    <text evidence="12">Belongs to the cytochrome b561 family.</text>
</comment>
<evidence type="ECO:0000259" key="14">
    <source>
        <dbReference type="Pfam" id="PF01292"/>
    </source>
</evidence>
<dbReference type="GO" id="GO:0022904">
    <property type="term" value="P:respiratory electron transport chain"/>
    <property type="evidence" value="ECO:0007669"/>
    <property type="project" value="InterPro"/>
</dbReference>
<evidence type="ECO:0000256" key="6">
    <source>
        <dbReference type="ARBA" id="ARBA00022692"/>
    </source>
</evidence>
<comment type="cofactor">
    <cofactor evidence="1">
        <name>heme b</name>
        <dbReference type="ChEBI" id="CHEBI:60344"/>
    </cofactor>
</comment>
<feature type="transmembrane region" description="Helical" evidence="13">
    <location>
        <begin position="51"/>
        <end position="70"/>
    </location>
</feature>
<keyword evidence="7" id="KW-0479">Metal-binding</keyword>
<evidence type="ECO:0000313" key="16">
    <source>
        <dbReference type="Proteomes" id="UP000199470"/>
    </source>
</evidence>
<dbReference type="Pfam" id="PF01292">
    <property type="entry name" value="Ni_hydr_CYTB"/>
    <property type="match status" value="1"/>
</dbReference>
<dbReference type="STRING" id="758825.SAMN02982985_04975"/>
<keyword evidence="5" id="KW-0349">Heme</keyword>
<keyword evidence="3" id="KW-0813">Transport</keyword>
<accession>A0A1I4SXR5</accession>
<dbReference type="PANTHER" id="PTHR30529">
    <property type="entry name" value="CYTOCHROME B561"/>
    <property type="match status" value="1"/>
</dbReference>
<feature type="transmembrane region" description="Helical" evidence="13">
    <location>
        <begin position="91"/>
        <end position="111"/>
    </location>
</feature>
<evidence type="ECO:0000256" key="10">
    <source>
        <dbReference type="ARBA" id="ARBA00023004"/>
    </source>
</evidence>
<evidence type="ECO:0000256" key="5">
    <source>
        <dbReference type="ARBA" id="ARBA00022617"/>
    </source>
</evidence>
<evidence type="ECO:0000313" key="15">
    <source>
        <dbReference type="EMBL" id="SFM69308.1"/>
    </source>
</evidence>
<dbReference type="EMBL" id="FOTW01000028">
    <property type="protein sequence ID" value="SFM69308.1"/>
    <property type="molecule type" value="Genomic_DNA"/>
</dbReference>
<reference evidence="15 16" key="1">
    <citation type="submission" date="2016-10" db="EMBL/GenBank/DDBJ databases">
        <authorList>
            <person name="de Groot N.N."/>
        </authorList>
    </citation>
    <scope>NUCLEOTIDE SEQUENCE [LARGE SCALE GENOMIC DNA]</scope>
    <source>
        <strain evidence="15 16">ATCC 43154</strain>
    </source>
</reference>
<keyword evidence="6 13" id="KW-0812">Transmembrane</keyword>
<evidence type="ECO:0000256" key="9">
    <source>
        <dbReference type="ARBA" id="ARBA00022989"/>
    </source>
</evidence>
<evidence type="ECO:0000256" key="3">
    <source>
        <dbReference type="ARBA" id="ARBA00022448"/>
    </source>
</evidence>
<evidence type="ECO:0000256" key="7">
    <source>
        <dbReference type="ARBA" id="ARBA00022723"/>
    </source>
</evidence>
<keyword evidence="11 13" id="KW-0472">Membrane</keyword>
<feature type="transmembrane region" description="Helical" evidence="13">
    <location>
        <begin position="16"/>
        <end position="39"/>
    </location>
</feature>
<gene>
    <name evidence="15" type="ORF">SAMN02982985_04975</name>
</gene>
<sequence length="195" mass="22029">MQWKNTPSRFGTLAKFFHWTSAAAFIAAYVVVYYVIWFMDDSAPESWPVLNVHWALGMLVGALVLPRLLWRLLDGQPADPPGSKLEHRLAHAAHWGLYGLLLLLPLTGYVGTDAATDFGWFAVPSFRETRLFEWLAGLGGLSWETFEPPVDAVHHFVGKWIAWGVVALHVAAALFHHRVRRDTVLSRMLPWSTRA</sequence>
<keyword evidence="4" id="KW-1003">Cell membrane</keyword>
<dbReference type="Proteomes" id="UP000199470">
    <property type="component" value="Unassembled WGS sequence"/>
</dbReference>
<evidence type="ECO:0000256" key="2">
    <source>
        <dbReference type="ARBA" id="ARBA00004651"/>
    </source>
</evidence>
<keyword evidence="16" id="KW-1185">Reference proteome</keyword>
<dbReference type="OrthoDB" id="8723024at2"/>
<keyword evidence="10" id="KW-0408">Iron</keyword>
<evidence type="ECO:0000256" key="13">
    <source>
        <dbReference type="SAM" id="Phobius"/>
    </source>
</evidence>
<evidence type="ECO:0000256" key="12">
    <source>
        <dbReference type="ARBA" id="ARBA00037975"/>
    </source>
</evidence>
<dbReference type="GO" id="GO:0005886">
    <property type="term" value="C:plasma membrane"/>
    <property type="evidence" value="ECO:0007669"/>
    <property type="project" value="UniProtKB-SubCell"/>
</dbReference>
<name>A0A1I4SXR5_9BURK</name>
<dbReference type="InterPro" id="IPR016174">
    <property type="entry name" value="Di-haem_cyt_TM"/>
</dbReference>